<keyword evidence="3" id="KW-1185">Reference proteome</keyword>
<sequence length="428" mass="44441">MSFVTSRLGKMLVLGVFSVLALVYLGYLFAKAGVSGPFAGASYKVSFTTPDVNNLIPMGDVDMAGVRVGTVDSISHTNGMDKVVLNLDSGVAPLHQGATVRVGVKSLVGESYVAVNDGSGKVLATGSALPASAVKPAVQLSDVVRSLDPKTRTALGSLIRSLGTGTDGTKESVSQTMTGLGDIGTQGFTALDAISAQSKDLTTLAQQTTTILSALDEGEGQIGDLVKSAQQLTAATSGQQKNLSATVRSLPGVLSSTQTATQKLTTLSQSLAPVASDLNDAAPSLNTALQQLPQTTNDLRGLLPDLNGTLTEAPATLDRVPTLASDVNAVIPQLETTLSNLNPMLGYLEPYGPELGAFFSNFGAMMKYTDEAGIHYFRLEPDLGNEQIVKGVPIKLPNILVNDNPYPAPGQSDAATGRSFTKLYPAKK</sequence>
<dbReference type="PANTHER" id="PTHR33371:SF4">
    <property type="entry name" value="INTERMEMBRANE PHOSPHOLIPID TRANSPORT SYSTEM BINDING PROTEIN MLAD"/>
    <property type="match status" value="1"/>
</dbReference>
<evidence type="ECO:0000259" key="1">
    <source>
        <dbReference type="Pfam" id="PF02470"/>
    </source>
</evidence>
<dbReference type="InterPro" id="IPR003399">
    <property type="entry name" value="Mce/MlaD"/>
</dbReference>
<gene>
    <name evidence="2" type="ORF">NGB36_09415</name>
</gene>
<evidence type="ECO:0000313" key="3">
    <source>
        <dbReference type="Proteomes" id="UP001057702"/>
    </source>
</evidence>
<proteinExistence type="predicted"/>
<evidence type="ECO:0000313" key="2">
    <source>
        <dbReference type="EMBL" id="MCQ4080813.1"/>
    </source>
</evidence>
<dbReference type="EMBL" id="JANFNG010000005">
    <property type="protein sequence ID" value="MCQ4080813.1"/>
    <property type="molecule type" value="Genomic_DNA"/>
</dbReference>
<name>A0ABT1PUI8_9ACTN</name>
<dbReference type="InterPro" id="IPR052336">
    <property type="entry name" value="MlaD_Phospholipid_Transporter"/>
</dbReference>
<dbReference type="SUPFAM" id="SSF58104">
    <property type="entry name" value="Methyl-accepting chemotaxis protein (MCP) signaling domain"/>
    <property type="match status" value="1"/>
</dbReference>
<comment type="caution">
    <text evidence="2">The sequence shown here is derived from an EMBL/GenBank/DDBJ whole genome shotgun (WGS) entry which is preliminary data.</text>
</comment>
<dbReference type="RefSeq" id="WP_255919725.1">
    <property type="nucleotide sequence ID" value="NZ_JANFNG010000005.1"/>
</dbReference>
<dbReference type="Proteomes" id="UP001057702">
    <property type="component" value="Unassembled WGS sequence"/>
</dbReference>
<dbReference type="Pfam" id="PF02470">
    <property type="entry name" value="MlaD"/>
    <property type="match status" value="1"/>
</dbReference>
<reference evidence="2" key="1">
    <citation type="submission" date="2022-06" db="EMBL/GenBank/DDBJ databases">
        <title>Draft genome sequence of Streptomyces sp. RB6PN25 isolated from peat swamp forest in Thailand.</title>
        <authorList>
            <person name="Duangmal K."/>
            <person name="Klaysubun C."/>
        </authorList>
    </citation>
    <scope>NUCLEOTIDE SEQUENCE</scope>
    <source>
        <strain evidence="2">RB6PN25</strain>
    </source>
</reference>
<organism evidence="2 3">
    <name type="scientific">Streptomyces humicola</name>
    <dbReference type="NCBI Taxonomy" id="2953240"/>
    <lineage>
        <taxon>Bacteria</taxon>
        <taxon>Bacillati</taxon>
        <taxon>Actinomycetota</taxon>
        <taxon>Actinomycetes</taxon>
        <taxon>Kitasatosporales</taxon>
        <taxon>Streptomycetaceae</taxon>
        <taxon>Streptomyces</taxon>
    </lineage>
</organism>
<accession>A0ABT1PUI8</accession>
<feature type="domain" description="Mce/MlaD" evidence="1">
    <location>
        <begin position="42"/>
        <end position="118"/>
    </location>
</feature>
<protein>
    <submittedName>
        <fullName evidence="2">MlaD family protein</fullName>
    </submittedName>
</protein>
<dbReference type="PANTHER" id="PTHR33371">
    <property type="entry name" value="INTERMEMBRANE PHOSPHOLIPID TRANSPORT SYSTEM BINDING PROTEIN MLAD-RELATED"/>
    <property type="match status" value="1"/>
</dbReference>